<dbReference type="Proteomes" id="UP000267027">
    <property type="component" value="Unassembled WGS sequence"/>
</dbReference>
<keyword evidence="2" id="KW-1185">Reference proteome</keyword>
<reference evidence="3" key="1">
    <citation type="submission" date="2017-02" db="UniProtKB">
        <authorList>
            <consortium name="WormBaseParasite"/>
        </authorList>
    </citation>
    <scope>IDENTIFICATION</scope>
</reference>
<dbReference type="OrthoDB" id="10254686at2759"/>
<organism evidence="3">
    <name type="scientific">Angiostrongylus costaricensis</name>
    <name type="common">Nematode worm</name>
    <dbReference type="NCBI Taxonomy" id="334426"/>
    <lineage>
        <taxon>Eukaryota</taxon>
        <taxon>Metazoa</taxon>
        <taxon>Ecdysozoa</taxon>
        <taxon>Nematoda</taxon>
        <taxon>Chromadorea</taxon>
        <taxon>Rhabditida</taxon>
        <taxon>Rhabditina</taxon>
        <taxon>Rhabditomorpha</taxon>
        <taxon>Strongyloidea</taxon>
        <taxon>Metastrongylidae</taxon>
        <taxon>Angiostrongylus</taxon>
    </lineage>
</organism>
<dbReference type="AlphaFoldDB" id="A0A0R3PDA8"/>
<evidence type="ECO:0000313" key="2">
    <source>
        <dbReference type="Proteomes" id="UP000267027"/>
    </source>
</evidence>
<dbReference type="WBParaSite" id="ACOC_0000189601-mRNA-1">
    <property type="protein sequence ID" value="ACOC_0000189601-mRNA-1"/>
    <property type="gene ID" value="ACOC_0000189601"/>
</dbReference>
<evidence type="ECO:0000313" key="1">
    <source>
        <dbReference type="EMBL" id="VDM53482.1"/>
    </source>
</evidence>
<sequence>MDKTGEMLSADEKTFTVQLKPASELEMDDDLCGNPDLATNDEYGEADKISGPMEDVWISKNCGDDLYLHCTYTCMRVLDKRLAHASKKDKKFLDILWQDANGNSALMLAAAENRILHVKEILRMACERGKLCQMLNFESTQQSLNLYHQLFSCSSSGGWSGIVEIYRVPEISD</sequence>
<protein>
    <submittedName>
        <fullName evidence="3">ANK_REP_REGION domain-containing protein</fullName>
    </submittedName>
</protein>
<dbReference type="EMBL" id="UYYA01000316">
    <property type="protein sequence ID" value="VDM53482.1"/>
    <property type="molecule type" value="Genomic_DNA"/>
</dbReference>
<accession>A0A0R3PDA8</accession>
<name>A0A0R3PDA8_ANGCS</name>
<gene>
    <name evidence="1" type="ORF">ACOC_LOCUS1897</name>
</gene>
<proteinExistence type="predicted"/>
<reference evidence="1 2" key="2">
    <citation type="submission" date="2018-11" db="EMBL/GenBank/DDBJ databases">
        <authorList>
            <consortium name="Pathogen Informatics"/>
        </authorList>
    </citation>
    <scope>NUCLEOTIDE SEQUENCE [LARGE SCALE GENOMIC DNA]</scope>
    <source>
        <strain evidence="1 2">Costa Rica</strain>
    </source>
</reference>
<evidence type="ECO:0000313" key="3">
    <source>
        <dbReference type="WBParaSite" id="ACOC_0000189601-mRNA-1"/>
    </source>
</evidence>